<dbReference type="AlphaFoldDB" id="A0A834D449"/>
<evidence type="ECO:0000256" key="3">
    <source>
        <dbReference type="ARBA" id="ARBA00022729"/>
    </source>
</evidence>
<dbReference type="PANTHER" id="PTHR48056">
    <property type="entry name" value="LRR RECEPTOR-LIKE SERINE/THREONINE-PROTEIN KINASE-RELATED"/>
    <property type="match status" value="1"/>
</dbReference>
<evidence type="ECO:0000256" key="5">
    <source>
        <dbReference type="ARBA" id="ARBA00023136"/>
    </source>
</evidence>
<evidence type="ECO:0000256" key="6">
    <source>
        <dbReference type="ARBA" id="ARBA00023180"/>
    </source>
</evidence>
<dbReference type="SUPFAM" id="SSF52058">
    <property type="entry name" value="L domain-like"/>
    <property type="match status" value="1"/>
</dbReference>
<dbReference type="EMBL" id="LIHL02000003">
    <property type="protein sequence ID" value="KAF5475308.1"/>
    <property type="molecule type" value="Genomic_DNA"/>
</dbReference>
<evidence type="ECO:0000313" key="8">
    <source>
        <dbReference type="Proteomes" id="UP000619265"/>
    </source>
</evidence>
<organism evidence="7 8">
    <name type="scientific">Juglans regia</name>
    <name type="common">English walnut</name>
    <dbReference type="NCBI Taxonomy" id="51240"/>
    <lineage>
        <taxon>Eukaryota</taxon>
        <taxon>Viridiplantae</taxon>
        <taxon>Streptophyta</taxon>
        <taxon>Embryophyta</taxon>
        <taxon>Tracheophyta</taxon>
        <taxon>Spermatophyta</taxon>
        <taxon>Magnoliopsida</taxon>
        <taxon>eudicotyledons</taxon>
        <taxon>Gunneridae</taxon>
        <taxon>Pentapetalae</taxon>
        <taxon>rosids</taxon>
        <taxon>fabids</taxon>
        <taxon>Fagales</taxon>
        <taxon>Juglandaceae</taxon>
        <taxon>Juglans</taxon>
    </lineage>
</organism>
<dbReference type="Gene3D" id="3.80.10.10">
    <property type="entry name" value="Ribonuclease Inhibitor"/>
    <property type="match status" value="2"/>
</dbReference>
<dbReference type="GO" id="GO:0016020">
    <property type="term" value="C:membrane"/>
    <property type="evidence" value="ECO:0007669"/>
    <property type="project" value="UniProtKB-SubCell"/>
</dbReference>
<keyword evidence="6" id="KW-0325">Glycoprotein</keyword>
<evidence type="ECO:0000256" key="1">
    <source>
        <dbReference type="ARBA" id="ARBA00004370"/>
    </source>
</evidence>
<dbReference type="InterPro" id="IPR032675">
    <property type="entry name" value="LRR_dom_sf"/>
</dbReference>
<evidence type="ECO:0000256" key="2">
    <source>
        <dbReference type="ARBA" id="ARBA00022614"/>
    </source>
</evidence>
<feature type="non-terminal residue" evidence="7">
    <location>
        <position position="1"/>
    </location>
</feature>
<keyword evidence="4" id="KW-0677">Repeat</keyword>
<sequence length="223" mass="24376">MGFNANELCLSSRKPVVRVDTKGIGSLEANQFSGTVPSEHGKLVNLEILVLSSNNLSGNLPKELGGLKNLTDLEMVASGLEGPIPSTISVLEKLKDLRITDISTGTIQAFPELTNMTGLTRIVMRNCNISGEIPDYIWGMNSLLTLDLCFNKLSGELPSVISTETLKFIGNSLNGDVLESILKKGTNVDLSYNNFTWQSEEKPACQTKRAFRPCMKEDFKCSQ</sequence>
<gene>
    <name evidence="7" type="ORF">F2P56_007122</name>
</gene>
<protein>
    <submittedName>
        <fullName evidence="7">Uncharacterized protein</fullName>
    </submittedName>
</protein>
<dbReference type="InterPro" id="IPR001611">
    <property type="entry name" value="Leu-rich_rpt"/>
</dbReference>
<comment type="caution">
    <text evidence="7">The sequence shown here is derived from an EMBL/GenBank/DDBJ whole genome shotgun (WGS) entry which is preliminary data.</text>
</comment>
<keyword evidence="5" id="KW-0472">Membrane</keyword>
<dbReference type="PANTHER" id="PTHR48056:SF78">
    <property type="entry name" value="PROTEIN KINASE DOMAIN-CONTAINING PROTEIN"/>
    <property type="match status" value="1"/>
</dbReference>
<reference evidence="7" key="2">
    <citation type="submission" date="2020-03" db="EMBL/GenBank/DDBJ databases">
        <title>Walnut 2.0.</title>
        <authorList>
            <person name="Marrano A."/>
            <person name="Britton M."/>
            <person name="Zimin A.V."/>
            <person name="Zaini P.A."/>
            <person name="Workman R."/>
            <person name="Puiu D."/>
            <person name="Bianco L."/>
            <person name="Allen B.J."/>
            <person name="Troggio M."/>
            <person name="Leslie C.A."/>
            <person name="Timp W."/>
            <person name="Dendekar A."/>
            <person name="Salzberg S.L."/>
            <person name="Neale D.B."/>
        </authorList>
    </citation>
    <scope>NUCLEOTIDE SEQUENCE</scope>
    <source>
        <tissue evidence="7">Leaves</tissue>
    </source>
</reference>
<name>A0A834D449_JUGRE</name>
<keyword evidence="2" id="KW-0433">Leucine-rich repeat</keyword>
<dbReference type="Gramene" id="Jr03_16210_p1">
    <property type="protein sequence ID" value="cds.Jr03_16210_p1"/>
    <property type="gene ID" value="Jr03_16210"/>
</dbReference>
<keyword evidence="3" id="KW-0732">Signal</keyword>
<evidence type="ECO:0000313" key="7">
    <source>
        <dbReference type="EMBL" id="KAF5475308.1"/>
    </source>
</evidence>
<dbReference type="Pfam" id="PF00560">
    <property type="entry name" value="LRR_1"/>
    <property type="match status" value="3"/>
</dbReference>
<dbReference type="InterPro" id="IPR050647">
    <property type="entry name" value="Plant_LRR-RLKs"/>
</dbReference>
<reference evidence="7" key="1">
    <citation type="submission" date="2015-10" db="EMBL/GenBank/DDBJ databases">
        <authorList>
            <person name="Martinez-Garcia P.J."/>
            <person name="Crepeau M.W."/>
            <person name="Puiu D."/>
            <person name="Gonzalez-Ibeas D."/>
            <person name="Whalen J."/>
            <person name="Stevens K."/>
            <person name="Paul R."/>
            <person name="Butterfield T."/>
            <person name="Britton M."/>
            <person name="Reagan R."/>
            <person name="Chakraborty S."/>
            <person name="Walawage S.L."/>
            <person name="Vasquez-Gross H.A."/>
            <person name="Cardeno C."/>
            <person name="Famula R."/>
            <person name="Pratt K."/>
            <person name="Kuruganti S."/>
            <person name="Aradhya M.K."/>
            <person name="Leslie C.A."/>
            <person name="Dandekar A.M."/>
            <person name="Salzberg S.L."/>
            <person name="Wegrzyn J.L."/>
            <person name="Langley C.H."/>
            <person name="Neale D.B."/>
        </authorList>
    </citation>
    <scope>NUCLEOTIDE SEQUENCE</scope>
    <source>
        <tissue evidence="7">Leaves</tissue>
    </source>
</reference>
<dbReference type="Proteomes" id="UP000619265">
    <property type="component" value="Unassembled WGS sequence"/>
</dbReference>
<accession>A0A834D449</accession>
<proteinExistence type="predicted"/>
<evidence type="ECO:0000256" key="4">
    <source>
        <dbReference type="ARBA" id="ARBA00022737"/>
    </source>
</evidence>
<comment type="subcellular location">
    <subcellularLocation>
        <location evidence="1">Membrane</location>
    </subcellularLocation>
</comment>
<dbReference type="FunFam" id="3.80.10.10:FF:000041">
    <property type="entry name" value="LRR receptor-like serine/threonine-protein kinase ERECTA"/>
    <property type="match status" value="1"/>
</dbReference>